<dbReference type="STRING" id="247633.GP2143_12014"/>
<evidence type="ECO:0000313" key="3">
    <source>
        <dbReference type="Proteomes" id="UP000004931"/>
    </source>
</evidence>
<sequence>MANYHPTPEMLTDFSAGNLQLGHALCVSAHVEHCDECKTNLQRLNSIATNLFDGLEPASLPDTLKNAVFSKLDDEHIEEPVREKTVSSHIPRALQQFISESYETLSWKKVSSMIQQAHLSTDVSGSKISLMRIQAGGKVPMHTHSGEEYTLLLEGSFSDESGLYNVGDFLVRDERHKHRPVVTKDRECICLTVTDAPVTLTGFFTRWFNPLLRRGHFSH</sequence>
<proteinExistence type="predicted"/>
<dbReference type="AlphaFoldDB" id="A0YH49"/>
<feature type="domain" description="ChrR-like cupin" evidence="1">
    <location>
        <begin position="102"/>
        <end position="194"/>
    </location>
</feature>
<dbReference type="EMBL" id="AAVT01000014">
    <property type="protein sequence ID" value="EAW29817.1"/>
    <property type="molecule type" value="Genomic_DNA"/>
</dbReference>
<dbReference type="SUPFAM" id="SSF51182">
    <property type="entry name" value="RmlC-like cupins"/>
    <property type="match status" value="1"/>
</dbReference>
<name>A0YH49_9GAMM</name>
<comment type="caution">
    <text evidence="2">The sequence shown here is derived from an EMBL/GenBank/DDBJ whole genome shotgun (WGS) entry which is preliminary data.</text>
</comment>
<gene>
    <name evidence="2" type="ORF">GP2143_12014</name>
</gene>
<keyword evidence="3" id="KW-1185">Reference proteome</keyword>
<reference evidence="2 3" key="1">
    <citation type="journal article" date="2010" name="J. Bacteriol.">
        <title>Genome sequence of the oligotrophic marine Gammaproteobacterium HTCC2143, isolated from the Oregon Coast.</title>
        <authorList>
            <person name="Oh H.M."/>
            <person name="Kang I."/>
            <person name="Ferriera S."/>
            <person name="Giovannoni S.J."/>
            <person name="Cho J.C."/>
        </authorList>
    </citation>
    <scope>NUCLEOTIDE SEQUENCE [LARGE SCALE GENOMIC DNA]</scope>
    <source>
        <strain evidence="2 3">HTCC2143</strain>
    </source>
</reference>
<dbReference type="Gene3D" id="2.60.120.10">
    <property type="entry name" value="Jelly Rolls"/>
    <property type="match status" value="1"/>
</dbReference>
<dbReference type="InterPro" id="IPR025979">
    <property type="entry name" value="ChrR-like_cupin_dom"/>
</dbReference>
<organism evidence="2 3">
    <name type="scientific">marine gamma proteobacterium HTCC2143</name>
    <dbReference type="NCBI Taxonomy" id="247633"/>
    <lineage>
        <taxon>Bacteria</taxon>
        <taxon>Pseudomonadati</taxon>
        <taxon>Pseudomonadota</taxon>
        <taxon>Gammaproteobacteria</taxon>
        <taxon>Cellvibrionales</taxon>
        <taxon>Spongiibacteraceae</taxon>
        <taxon>BD1-7 clade</taxon>
    </lineage>
</organism>
<dbReference type="InterPro" id="IPR012807">
    <property type="entry name" value="Anti-sigma_ChrR"/>
</dbReference>
<evidence type="ECO:0000313" key="2">
    <source>
        <dbReference type="EMBL" id="EAW29817.1"/>
    </source>
</evidence>
<dbReference type="NCBIfam" id="TIGR02451">
    <property type="entry name" value="anti_sig_ChrR"/>
    <property type="match status" value="1"/>
</dbReference>
<dbReference type="CDD" id="cd20301">
    <property type="entry name" value="cupin_ChrR"/>
    <property type="match status" value="1"/>
</dbReference>
<dbReference type="Proteomes" id="UP000004931">
    <property type="component" value="Unassembled WGS sequence"/>
</dbReference>
<protein>
    <submittedName>
        <fullName evidence="2">Anti-sigma factor</fullName>
    </submittedName>
</protein>
<dbReference type="InterPro" id="IPR041916">
    <property type="entry name" value="Anti_sigma_zinc_sf"/>
</dbReference>
<accession>A0YH49</accession>
<dbReference type="eggNOG" id="COG3806">
    <property type="taxonomic scope" value="Bacteria"/>
</dbReference>
<evidence type="ECO:0000259" key="1">
    <source>
        <dbReference type="Pfam" id="PF12973"/>
    </source>
</evidence>
<dbReference type="OrthoDB" id="2988517at2"/>
<dbReference type="Pfam" id="PF12973">
    <property type="entry name" value="Cupin_7"/>
    <property type="match status" value="1"/>
</dbReference>
<dbReference type="Gene3D" id="1.10.10.1320">
    <property type="entry name" value="Anti-sigma factor, zinc-finger domain"/>
    <property type="match status" value="1"/>
</dbReference>
<dbReference type="InterPro" id="IPR011051">
    <property type="entry name" value="RmlC_Cupin_sf"/>
</dbReference>
<dbReference type="InterPro" id="IPR014710">
    <property type="entry name" value="RmlC-like_jellyroll"/>
</dbReference>